<accession>A0AAF0ZLR1</accession>
<dbReference type="EMBL" id="CP133619">
    <property type="protein sequence ID" value="WMV43757.1"/>
    <property type="molecule type" value="Genomic_DNA"/>
</dbReference>
<dbReference type="Proteomes" id="UP001234989">
    <property type="component" value="Chromosome 8"/>
</dbReference>
<feature type="non-terminal residue" evidence="1">
    <location>
        <position position="33"/>
    </location>
</feature>
<reference evidence="1" key="1">
    <citation type="submission" date="2023-08" db="EMBL/GenBank/DDBJ databases">
        <title>A de novo genome assembly of Solanum verrucosum Schlechtendal, a Mexican diploid species geographically isolated from the other diploid A-genome species in potato relatives.</title>
        <authorList>
            <person name="Hosaka K."/>
        </authorList>
    </citation>
    <scope>NUCLEOTIDE SEQUENCE</scope>
    <source>
        <tissue evidence="1">Young leaves</tissue>
    </source>
</reference>
<evidence type="ECO:0000313" key="1">
    <source>
        <dbReference type="EMBL" id="WMV43757.1"/>
    </source>
</evidence>
<keyword evidence="2" id="KW-1185">Reference proteome</keyword>
<dbReference type="AlphaFoldDB" id="A0AAF0ZLR1"/>
<proteinExistence type="predicted"/>
<protein>
    <submittedName>
        <fullName evidence="1">Uncharacterized protein</fullName>
    </submittedName>
</protein>
<gene>
    <name evidence="1" type="ORF">MTR67_037142</name>
</gene>
<sequence>MVPRGVLLSMDGTQVPRISIQHAVDPADHFRVS</sequence>
<organism evidence="1 2">
    <name type="scientific">Solanum verrucosum</name>
    <dbReference type="NCBI Taxonomy" id="315347"/>
    <lineage>
        <taxon>Eukaryota</taxon>
        <taxon>Viridiplantae</taxon>
        <taxon>Streptophyta</taxon>
        <taxon>Embryophyta</taxon>
        <taxon>Tracheophyta</taxon>
        <taxon>Spermatophyta</taxon>
        <taxon>Magnoliopsida</taxon>
        <taxon>eudicotyledons</taxon>
        <taxon>Gunneridae</taxon>
        <taxon>Pentapetalae</taxon>
        <taxon>asterids</taxon>
        <taxon>lamiids</taxon>
        <taxon>Solanales</taxon>
        <taxon>Solanaceae</taxon>
        <taxon>Solanoideae</taxon>
        <taxon>Solaneae</taxon>
        <taxon>Solanum</taxon>
    </lineage>
</organism>
<evidence type="ECO:0000313" key="2">
    <source>
        <dbReference type="Proteomes" id="UP001234989"/>
    </source>
</evidence>
<name>A0AAF0ZLR1_SOLVR</name>